<evidence type="ECO:0000313" key="1">
    <source>
        <dbReference type="EMBL" id="OHA13193.1"/>
    </source>
</evidence>
<protein>
    <submittedName>
        <fullName evidence="1">Uncharacterized protein</fullName>
    </submittedName>
</protein>
<accession>A0A1G2LNN8</accession>
<comment type="caution">
    <text evidence="1">The sequence shown here is derived from an EMBL/GenBank/DDBJ whole genome shotgun (WGS) entry which is preliminary data.</text>
</comment>
<dbReference type="EMBL" id="MHQY01000033">
    <property type="protein sequence ID" value="OHA13193.1"/>
    <property type="molecule type" value="Genomic_DNA"/>
</dbReference>
<sequence length="257" mass="29450">MQALLLDNTAVDEVMKFYKTNAEDEVLYPRNPDWIKEHLGDDFFLTGILTGEGEELIAVAWMAKLKNFVYFTVENEKLFIRNDGSYAYSGGWYIRPDYRGMGMFKLLAATVNLFWFTKINKNESVPLWGRMVGQKDADGSPLFWNRVGERVTGLPYHELLALPFGTMEQVIFDSWPKDPIPLTCIPQDILRQTLGKTHESLTGPLNQFIRWGCIEVTDRFVPTSLNRFHVTTKNSISDPEKFFYQALSKVLNSISAA</sequence>
<dbReference type="AlphaFoldDB" id="A0A1G2LNN8"/>
<evidence type="ECO:0000313" key="2">
    <source>
        <dbReference type="Proteomes" id="UP000177171"/>
    </source>
</evidence>
<dbReference type="Pfam" id="PF04958">
    <property type="entry name" value="AstA"/>
    <property type="match status" value="1"/>
</dbReference>
<dbReference type="InterPro" id="IPR016181">
    <property type="entry name" value="Acyl_CoA_acyltransferase"/>
</dbReference>
<dbReference type="GO" id="GO:0006527">
    <property type="term" value="P:L-arginine catabolic process"/>
    <property type="evidence" value="ECO:0007669"/>
    <property type="project" value="InterPro"/>
</dbReference>
<name>A0A1G2LNN8_9BACT</name>
<dbReference type="InterPro" id="IPR007041">
    <property type="entry name" value="Arg_succinylTrfase_AstA/AruG"/>
</dbReference>
<dbReference type="GO" id="GO:0008791">
    <property type="term" value="F:arginine N-succinyltransferase activity"/>
    <property type="evidence" value="ECO:0007669"/>
    <property type="project" value="InterPro"/>
</dbReference>
<reference evidence="1 2" key="1">
    <citation type="journal article" date="2016" name="Nat. Commun.">
        <title>Thousands of microbial genomes shed light on interconnected biogeochemical processes in an aquifer system.</title>
        <authorList>
            <person name="Anantharaman K."/>
            <person name="Brown C.T."/>
            <person name="Hug L.A."/>
            <person name="Sharon I."/>
            <person name="Castelle C.J."/>
            <person name="Probst A.J."/>
            <person name="Thomas B.C."/>
            <person name="Singh A."/>
            <person name="Wilkins M.J."/>
            <person name="Karaoz U."/>
            <person name="Brodie E.L."/>
            <person name="Williams K.H."/>
            <person name="Hubbard S.S."/>
            <person name="Banfield J.F."/>
        </authorList>
    </citation>
    <scope>NUCLEOTIDE SEQUENCE [LARGE SCALE GENOMIC DNA]</scope>
</reference>
<dbReference type="SUPFAM" id="SSF55729">
    <property type="entry name" value="Acyl-CoA N-acyltransferases (Nat)"/>
    <property type="match status" value="2"/>
</dbReference>
<organism evidence="1 2">
    <name type="scientific">Candidatus Sungbacteria bacterium RIFCSPLOWO2_12_FULL_41_11</name>
    <dbReference type="NCBI Taxonomy" id="1802286"/>
    <lineage>
        <taxon>Bacteria</taxon>
        <taxon>Candidatus Sungiibacteriota</taxon>
    </lineage>
</organism>
<proteinExistence type="predicted"/>
<dbReference type="Proteomes" id="UP000177171">
    <property type="component" value="Unassembled WGS sequence"/>
</dbReference>
<gene>
    <name evidence="1" type="ORF">A3G49_02405</name>
</gene>